<sequence>MYIKRKLEDAILRNLNSPEIIAVVGPRQCGKTTMVNNLMQGLEDSAVLTFDNQNMLAMFEKNTDAFISSYVKGNKYLFIDEFQYAKNGGKILKYIFDTQKIKIIISGSSVADLTVRAIKYLVGRIFVFNLYPFDFEEFLLARDANLLKLYVEYKGKINLMTQPSKSVKISDIIHKRMLKYYEEFLLFGGYPRVVLEENYEQKKNCSTLFTTLIF</sequence>
<dbReference type="SMART" id="SM00382">
    <property type="entry name" value="AAA"/>
    <property type="match status" value="1"/>
</dbReference>
<dbReference type="Pfam" id="PF13173">
    <property type="entry name" value="AAA_14"/>
    <property type="match status" value="1"/>
</dbReference>
<gene>
    <name evidence="2" type="ORF">A3H55_02525</name>
</gene>
<comment type="caution">
    <text evidence="2">The sequence shown here is derived from an EMBL/GenBank/DDBJ whole genome shotgun (WGS) entry which is preliminary data.</text>
</comment>
<dbReference type="PANTHER" id="PTHR33295:SF18">
    <property type="entry name" value="AAA+ ATPASE DOMAIN-CONTAINING PROTEIN"/>
    <property type="match status" value="1"/>
</dbReference>
<feature type="domain" description="AAA+ ATPase" evidence="1">
    <location>
        <begin position="17"/>
        <end position="132"/>
    </location>
</feature>
<evidence type="ECO:0000259" key="1">
    <source>
        <dbReference type="SMART" id="SM00382"/>
    </source>
</evidence>
<organism evidence="2 3">
    <name type="scientific">Candidatus Kuenenbacteria bacterium RIFCSPLOWO2_02_FULL_42_16</name>
    <dbReference type="NCBI Taxonomy" id="1798564"/>
    <lineage>
        <taxon>Bacteria</taxon>
        <taxon>Candidatus Kueneniibacteriota</taxon>
    </lineage>
</organism>
<dbReference type="STRING" id="1798564.A3H55_02525"/>
<dbReference type="Proteomes" id="UP000177998">
    <property type="component" value="Unassembled WGS sequence"/>
</dbReference>
<proteinExistence type="predicted"/>
<dbReference type="AlphaFoldDB" id="A0A1F6G060"/>
<protein>
    <recommendedName>
        <fullName evidence="1">AAA+ ATPase domain-containing protein</fullName>
    </recommendedName>
</protein>
<dbReference type="InterPro" id="IPR041682">
    <property type="entry name" value="AAA_14"/>
</dbReference>
<evidence type="ECO:0000313" key="2">
    <source>
        <dbReference type="EMBL" id="OGG91483.1"/>
    </source>
</evidence>
<dbReference type="InterPro" id="IPR003593">
    <property type="entry name" value="AAA+_ATPase"/>
</dbReference>
<evidence type="ECO:0000313" key="3">
    <source>
        <dbReference type="Proteomes" id="UP000177998"/>
    </source>
</evidence>
<reference evidence="2 3" key="1">
    <citation type="journal article" date="2016" name="Nat. Commun.">
        <title>Thousands of microbial genomes shed light on interconnected biogeochemical processes in an aquifer system.</title>
        <authorList>
            <person name="Anantharaman K."/>
            <person name="Brown C.T."/>
            <person name="Hug L.A."/>
            <person name="Sharon I."/>
            <person name="Castelle C.J."/>
            <person name="Probst A.J."/>
            <person name="Thomas B.C."/>
            <person name="Singh A."/>
            <person name="Wilkins M.J."/>
            <person name="Karaoz U."/>
            <person name="Brodie E.L."/>
            <person name="Williams K.H."/>
            <person name="Hubbard S.S."/>
            <person name="Banfield J.F."/>
        </authorList>
    </citation>
    <scope>NUCLEOTIDE SEQUENCE [LARGE SCALE GENOMIC DNA]</scope>
</reference>
<accession>A0A1F6G060</accession>
<dbReference type="EMBL" id="MFMZ01000009">
    <property type="protein sequence ID" value="OGG91483.1"/>
    <property type="molecule type" value="Genomic_DNA"/>
</dbReference>
<dbReference type="InterPro" id="IPR027417">
    <property type="entry name" value="P-loop_NTPase"/>
</dbReference>
<dbReference type="SUPFAM" id="SSF52540">
    <property type="entry name" value="P-loop containing nucleoside triphosphate hydrolases"/>
    <property type="match status" value="1"/>
</dbReference>
<name>A0A1F6G060_9BACT</name>
<dbReference type="PANTHER" id="PTHR33295">
    <property type="entry name" value="ATPASE"/>
    <property type="match status" value="1"/>
</dbReference>
<dbReference type="Gene3D" id="3.40.50.300">
    <property type="entry name" value="P-loop containing nucleotide triphosphate hydrolases"/>
    <property type="match status" value="1"/>
</dbReference>